<dbReference type="CDD" id="cd00118">
    <property type="entry name" value="LysM"/>
    <property type="match status" value="2"/>
</dbReference>
<evidence type="ECO:0000313" key="8">
    <source>
        <dbReference type="EMBL" id="ANX00436.1"/>
    </source>
</evidence>
<evidence type="ECO:0000259" key="7">
    <source>
        <dbReference type="PROSITE" id="PS51910"/>
    </source>
</evidence>
<dbReference type="InterPro" id="IPR001223">
    <property type="entry name" value="Glyco_hydro18_cat"/>
</dbReference>
<dbReference type="Proteomes" id="UP000092931">
    <property type="component" value="Chromosome"/>
</dbReference>
<dbReference type="Gene3D" id="3.10.350.10">
    <property type="entry name" value="LysM domain"/>
    <property type="match status" value="2"/>
</dbReference>
<dbReference type="InterPro" id="IPR003646">
    <property type="entry name" value="SH3-like_bac-type"/>
</dbReference>
<dbReference type="SMART" id="SM00287">
    <property type="entry name" value="SH3b"/>
    <property type="match status" value="1"/>
</dbReference>
<dbReference type="GO" id="GO:0005975">
    <property type="term" value="P:carbohydrate metabolic process"/>
    <property type="evidence" value="ECO:0007669"/>
    <property type="project" value="InterPro"/>
</dbReference>
<dbReference type="PROSITE" id="PS51910">
    <property type="entry name" value="GH18_2"/>
    <property type="match status" value="1"/>
</dbReference>
<dbReference type="PROSITE" id="PS51782">
    <property type="entry name" value="LYSM"/>
    <property type="match status" value="2"/>
</dbReference>
<gene>
    <name evidence="8" type="ORF">CSTERLE_01930</name>
</gene>
<dbReference type="PANTHER" id="PTHR46066">
    <property type="entry name" value="CHITINASE DOMAIN-CONTAINING PROTEIN 1 FAMILY MEMBER"/>
    <property type="match status" value="1"/>
</dbReference>
<dbReference type="Pfam" id="PF08239">
    <property type="entry name" value="SH3_3"/>
    <property type="match status" value="1"/>
</dbReference>
<dbReference type="InterPro" id="IPR017853">
    <property type="entry name" value="GH"/>
</dbReference>
<dbReference type="PROSITE" id="PS01095">
    <property type="entry name" value="GH18_1"/>
    <property type="match status" value="1"/>
</dbReference>
<dbReference type="SUPFAM" id="SSF51445">
    <property type="entry name" value="(Trans)glycosidases"/>
    <property type="match status" value="1"/>
</dbReference>
<feature type="domain" description="GH18" evidence="7">
    <location>
        <begin position="169"/>
        <end position="501"/>
    </location>
</feature>
<dbReference type="InterPro" id="IPR036779">
    <property type="entry name" value="LysM_dom_sf"/>
</dbReference>
<dbReference type="Gene3D" id="2.30.30.40">
    <property type="entry name" value="SH3 Domains"/>
    <property type="match status" value="1"/>
</dbReference>
<comment type="similarity">
    <text evidence="4">Belongs to the glycosyl hydrolase 18 family.</text>
</comment>
<dbReference type="Pfam" id="PF00704">
    <property type="entry name" value="Glyco_hydro_18"/>
    <property type="match status" value="1"/>
</dbReference>
<accession>A0A1B1YI42</accession>
<keyword evidence="1 3" id="KW-0378">Hydrolase</keyword>
<dbReference type="Pfam" id="PF01476">
    <property type="entry name" value="LysM"/>
    <property type="match status" value="2"/>
</dbReference>
<dbReference type="PANTHER" id="PTHR46066:SF2">
    <property type="entry name" value="CHITINASE DOMAIN-CONTAINING PROTEIN 1"/>
    <property type="match status" value="1"/>
</dbReference>
<evidence type="ECO:0000259" key="5">
    <source>
        <dbReference type="PROSITE" id="PS51781"/>
    </source>
</evidence>
<dbReference type="AlphaFoldDB" id="A0A1B1YI42"/>
<dbReference type="GO" id="GO:0004553">
    <property type="term" value="F:hydrolase activity, hydrolyzing O-glycosyl compounds"/>
    <property type="evidence" value="ECO:0007669"/>
    <property type="project" value="InterPro"/>
</dbReference>
<dbReference type="SMART" id="SM00636">
    <property type="entry name" value="Glyco_18"/>
    <property type="match status" value="1"/>
</dbReference>
<protein>
    <submittedName>
        <fullName evidence="8">Glycosyl hydrolase</fullName>
    </submittedName>
</protein>
<dbReference type="InterPro" id="IPR011583">
    <property type="entry name" value="Chitinase_II/V-like_cat"/>
</dbReference>
<keyword evidence="2 3" id="KW-0326">Glycosidase</keyword>
<dbReference type="EMBL" id="CP014673">
    <property type="protein sequence ID" value="ANX00436.1"/>
    <property type="molecule type" value="Genomic_DNA"/>
</dbReference>
<name>A0A1B1YI42_THEST</name>
<evidence type="ECO:0000256" key="1">
    <source>
        <dbReference type="ARBA" id="ARBA00022801"/>
    </source>
</evidence>
<dbReference type="InterPro" id="IPR018392">
    <property type="entry name" value="LysM"/>
</dbReference>
<evidence type="ECO:0000259" key="6">
    <source>
        <dbReference type="PROSITE" id="PS51782"/>
    </source>
</evidence>
<evidence type="ECO:0000313" key="9">
    <source>
        <dbReference type="Proteomes" id="UP000092931"/>
    </source>
</evidence>
<proteinExistence type="inferred from homology"/>
<feature type="domain" description="LysM" evidence="6">
    <location>
        <begin position="52"/>
        <end position="95"/>
    </location>
</feature>
<dbReference type="RefSeq" id="WP_065820534.1">
    <property type="nucleotide sequence ID" value="NZ_CP014673.1"/>
</dbReference>
<dbReference type="SUPFAM" id="SSF54106">
    <property type="entry name" value="LysM domain"/>
    <property type="match status" value="2"/>
</dbReference>
<feature type="domain" description="SH3b" evidence="5">
    <location>
        <begin position="98"/>
        <end position="161"/>
    </location>
</feature>
<evidence type="ECO:0000256" key="4">
    <source>
        <dbReference type="RuleBase" id="RU004453"/>
    </source>
</evidence>
<dbReference type="PROSITE" id="PS51781">
    <property type="entry name" value="SH3B"/>
    <property type="match status" value="1"/>
</dbReference>
<dbReference type="SMART" id="SM00257">
    <property type="entry name" value="LysM"/>
    <property type="match status" value="2"/>
</dbReference>
<reference evidence="8 9" key="1">
    <citation type="submission" date="2016-02" db="EMBL/GenBank/DDBJ databases">
        <title>Comparison of Clostridium stercorarium subspecies using comparative genomics and transcriptomics.</title>
        <authorList>
            <person name="Schellenberg J."/>
            <person name="Thallinger G."/>
            <person name="Levin D.B."/>
            <person name="Zhang X."/>
            <person name="Alvare G."/>
            <person name="Fristensky B."/>
            <person name="Sparling R."/>
        </authorList>
    </citation>
    <scope>NUCLEOTIDE SEQUENCE [LARGE SCALE GENOMIC DNA]</scope>
    <source>
        <strain evidence="8 9">DSM 9219</strain>
    </source>
</reference>
<feature type="domain" description="LysM" evidence="6">
    <location>
        <begin position="1"/>
        <end position="44"/>
    </location>
</feature>
<evidence type="ECO:0000256" key="2">
    <source>
        <dbReference type="ARBA" id="ARBA00023295"/>
    </source>
</evidence>
<dbReference type="InterPro" id="IPR029070">
    <property type="entry name" value="Chitinase_insertion_sf"/>
</dbReference>
<organism evidence="8 9">
    <name type="scientific">Thermoclostridium stercorarium subsp. leptospartum DSM 9219</name>
    <dbReference type="NCBI Taxonomy" id="1346611"/>
    <lineage>
        <taxon>Bacteria</taxon>
        <taxon>Bacillati</taxon>
        <taxon>Bacillota</taxon>
        <taxon>Clostridia</taxon>
        <taxon>Eubacteriales</taxon>
        <taxon>Oscillospiraceae</taxon>
        <taxon>Thermoclostridium</taxon>
    </lineage>
</organism>
<dbReference type="InterPro" id="IPR001579">
    <property type="entry name" value="Glyco_hydro_18_chit_AS"/>
</dbReference>
<dbReference type="Gene3D" id="3.10.50.10">
    <property type="match status" value="1"/>
</dbReference>
<dbReference type="Gene3D" id="3.20.20.80">
    <property type="entry name" value="Glycosidases"/>
    <property type="match status" value="1"/>
</dbReference>
<evidence type="ECO:0000256" key="3">
    <source>
        <dbReference type="RuleBase" id="RU000489"/>
    </source>
</evidence>
<sequence length="508" mass="57161">MWYTVVAGDSLYQIARRFGTTVETLVEANKLQSTDLNIGQVIYIPPVPGRAFQYTVRAGDTLYGLARLFGTTIQALAELNGIENTTIYAGQRILIPFYTEVIVNTPMANVRNGPGTNFASVAVMQQGARLPVVGYRNGWYQVGLFNGTFGWISEDIVTLDAHDSIRPVQPIIGFYTLAEGPGLPGSYTSFADNVSQLSGVYLFFYQISRNDPTQIDRFFQFTDQDIRVIVAVAHRNNIKVLPVVHNLLYRPGGTALARDLVRQLVSSPQNRRAFAQNLVQLVERYNFDGVNIDIEDAYTEDSENLAQLYVDIAEAFRPHGYFLSASVPARISDEPFNPFSDPFDYATIGSAVDEFIVMLYNEYGWPGSPPGPPVSIPWMRRVLNYTKTKMPWYKIAAAVSVFGFDFNLTTNTSSYVSFDRAIQLAEQYGATIQFDMNRQTPWFSYTDGQGQQHQVWFENTDSIRAKVQTAWNMGINGIALWRLGMEDPGIWDMLANETVVKKIIENFR</sequence>
<dbReference type="GO" id="GO:0008061">
    <property type="term" value="F:chitin binding"/>
    <property type="evidence" value="ECO:0007669"/>
    <property type="project" value="InterPro"/>
</dbReference>